<accession>A0A4Y8P6H4</accession>
<evidence type="ECO:0000313" key="2">
    <source>
        <dbReference type="Proteomes" id="UP000297713"/>
    </source>
</evidence>
<reference evidence="1 2" key="1">
    <citation type="submission" date="2016-05" db="EMBL/GenBank/DDBJ databases">
        <title>Diversity and Homogeneity among Thermoacidophilic Verrucomicrobia Methanotrophs Linked with Geographical Origin.</title>
        <authorList>
            <person name="Erikstad H.-A."/>
            <person name="Smestad N.B."/>
            <person name="Ceballos R.M."/>
            <person name="Birkeland N.-K."/>
        </authorList>
    </citation>
    <scope>NUCLEOTIDE SEQUENCE [LARGE SCALE GENOMIC DNA]</scope>
    <source>
        <strain evidence="1 2">Phi</strain>
    </source>
</reference>
<dbReference type="OrthoDB" id="176320at2"/>
<dbReference type="EMBL" id="LXQC01000209">
    <property type="protein sequence ID" value="TFE65728.1"/>
    <property type="molecule type" value="Genomic_DNA"/>
</dbReference>
<dbReference type="AlphaFoldDB" id="A0A4Y8P6H4"/>
<gene>
    <name evidence="1" type="ORF">A7Q10_03015</name>
</gene>
<dbReference type="Gene3D" id="3.40.50.10610">
    <property type="entry name" value="ABC-type transport auxiliary lipoprotein component"/>
    <property type="match status" value="2"/>
</dbReference>
<dbReference type="Pfam" id="PF05643">
    <property type="entry name" value="GNA1162-like"/>
    <property type="match status" value="2"/>
</dbReference>
<protein>
    <submittedName>
        <fullName evidence="1">Uncharacterized protein</fullName>
    </submittedName>
</protein>
<dbReference type="InterPro" id="IPR008517">
    <property type="entry name" value="GNA1162-like"/>
</dbReference>
<keyword evidence="2" id="KW-1185">Reference proteome</keyword>
<proteinExistence type="predicted"/>
<evidence type="ECO:0000313" key="1">
    <source>
        <dbReference type="EMBL" id="TFE65728.1"/>
    </source>
</evidence>
<sequence>MDPGKIQAGVSSLFYELPPKTIAVLPFVDQDKGDYYLNKVALNQRNPELREKYRWTRAQRVRKLIYGNLAQREYYPIKLGKIDALLKQHGILNSKDLSRVSPEQLGSWLHADAVIYGVVKNYESYYAGVLCGYSIAADIQMLSTKNGEQLFYASGVRNQLGFDFGLNPTDLLINSAINFSYLRDVVLRRAEEDISREIVLRIPTRRPTPYFSQAENALALSHNSFSKEIQNEKKGRAATPTAPTQFISHGNNEKRSPFLFTQGSVHNMPIEPDNPHFSFRLSKKNELPQKNIAIRKADFALAAIDEPKGKPTKQKAMPTVLLNGVSDQKFFLSEIGDKIHGKKSLYDRLIEMDIQKPEVIAHPDYSREASGKIAVLPFSDQATGGDFLVNRIPLFPKSKMQKENWQWTVSNRLRRTIAGYLAQRDFEILNLGEVDTTLKAHGLATMKDLLGIPPQILGKWLSADLLLYGEVTHYEGFYSVVWAAWKVGARLNLVSAHSGKKLLSTNATRMSNRFIPAITPVDLAISGITTMTTMMRDYKLKQAEEELSRELVLRFPAVKQVNENSENRDLPHPLVHKISILESSPKKRKNLDLFEKSPFA</sequence>
<organism evidence="1 2">
    <name type="scientific">Methylacidiphilum caldifontis</name>
    <dbReference type="NCBI Taxonomy" id="2795386"/>
    <lineage>
        <taxon>Bacteria</taxon>
        <taxon>Pseudomonadati</taxon>
        <taxon>Verrucomicrobiota</taxon>
        <taxon>Methylacidiphilae</taxon>
        <taxon>Methylacidiphilales</taxon>
        <taxon>Methylacidiphilaceae</taxon>
        <taxon>Methylacidiphilum (ex Ratnadevi et al. 2023)</taxon>
    </lineage>
</organism>
<name>A0A4Y8P6H4_9BACT</name>
<dbReference type="Proteomes" id="UP000297713">
    <property type="component" value="Unassembled WGS sequence"/>
</dbReference>
<comment type="caution">
    <text evidence="1">The sequence shown here is derived from an EMBL/GenBank/DDBJ whole genome shotgun (WGS) entry which is preliminary data.</text>
</comment>